<dbReference type="CDD" id="cd00090">
    <property type="entry name" value="HTH_ARSR"/>
    <property type="match status" value="1"/>
</dbReference>
<dbReference type="HOGENOM" id="CLU_1207601_0_0_2"/>
<dbReference type="Pfam" id="PF13412">
    <property type="entry name" value="HTH_24"/>
    <property type="match status" value="1"/>
</dbReference>
<evidence type="ECO:0000313" key="2">
    <source>
        <dbReference type="EMBL" id="ERG93975.1"/>
    </source>
</evidence>
<dbReference type="SUPFAM" id="SSF46785">
    <property type="entry name" value="Winged helix' DNA-binding domain"/>
    <property type="match status" value="1"/>
</dbReference>
<dbReference type="AlphaFoldDB" id="U1NAW1"/>
<proteinExistence type="predicted"/>
<sequence>MESWKSIDEKSIQFLKAVRGYDGSATITQIRNFTGLSRANANYRFKKLKNEGLINIKRDGKTKGERKPAKRATLTGKARREIEKGLLDTDFPNTIVSDISNFASVNDVDQLSEKVDKIETKINTTLHSTGNVSSHSHPEEFNTDIEPALSSIRSRLDELETNQVDADNEEIIEQVDHLNQEFAELEDFLSDWMSYTESYLVTIRDVIETQLDVDFSESLNGQLQQLEQE</sequence>
<dbReference type="Proteomes" id="UP000030710">
    <property type="component" value="Unassembled WGS sequence"/>
</dbReference>
<evidence type="ECO:0000256" key="1">
    <source>
        <dbReference type="SAM" id="Coils"/>
    </source>
</evidence>
<name>U1NAW1_9EURY</name>
<evidence type="ECO:0000313" key="3">
    <source>
        <dbReference type="Proteomes" id="UP000030710"/>
    </source>
</evidence>
<reference evidence="2 3" key="1">
    <citation type="journal article" date="2013" name="PLoS ONE">
        <title>Assembly-driven community genomics of a hypersaline microbial ecosystem.</title>
        <authorList>
            <person name="Podell S."/>
            <person name="Ugalde J.A."/>
            <person name="Narasingarao P."/>
            <person name="Banfield J.F."/>
            <person name="Heidelberg K.B."/>
            <person name="Allen E.E."/>
        </authorList>
    </citation>
    <scope>NUCLEOTIDE SEQUENCE [LARGE SCALE GENOMIC DNA]</scope>
    <source>
        <strain evidence="3">J07HQW2</strain>
    </source>
</reference>
<feature type="coiled-coil region" evidence="1">
    <location>
        <begin position="149"/>
        <end position="188"/>
    </location>
</feature>
<organism evidence="2 3">
    <name type="scientific">Haloquadratum walsbyi J07HQW2</name>
    <dbReference type="NCBI Taxonomy" id="1238425"/>
    <lineage>
        <taxon>Archaea</taxon>
        <taxon>Methanobacteriati</taxon>
        <taxon>Methanobacteriota</taxon>
        <taxon>Stenosarchaea group</taxon>
        <taxon>Halobacteria</taxon>
        <taxon>Halobacteriales</taxon>
        <taxon>Haloferacaceae</taxon>
        <taxon>Haloquadratum</taxon>
    </lineage>
</organism>
<dbReference type="InterPro" id="IPR011991">
    <property type="entry name" value="ArsR-like_HTH"/>
</dbReference>
<gene>
    <name evidence="2" type="ORF">J07HQW2_00409</name>
</gene>
<dbReference type="eggNOG" id="arCOG00741">
    <property type="taxonomic scope" value="Archaea"/>
</dbReference>
<dbReference type="InterPro" id="IPR036390">
    <property type="entry name" value="WH_DNA-bd_sf"/>
</dbReference>
<dbReference type="RefSeq" id="WP_021053469.1">
    <property type="nucleotide sequence ID" value="NZ_KE356561.1"/>
</dbReference>
<dbReference type="EMBL" id="KE356561">
    <property type="protein sequence ID" value="ERG93975.1"/>
    <property type="molecule type" value="Genomic_DNA"/>
</dbReference>
<keyword evidence="1" id="KW-0175">Coiled coil</keyword>
<dbReference type="Gene3D" id="1.10.10.10">
    <property type="entry name" value="Winged helix-like DNA-binding domain superfamily/Winged helix DNA-binding domain"/>
    <property type="match status" value="1"/>
</dbReference>
<dbReference type="InterPro" id="IPR036388">
    <property type="entry name" value="WH-like_DNA-bd_sf"/>
</dbReference>
<accession>U1NAW1</accession>
<protein>
    <submittedName>
        <fullName evidence="2">Uncharacterized protein</fullName>
    </submittedName>
</protein>